<proteinExistence type="predicted"/>
<name>A0A0F9QR77_9ZZZZ</name>
<organism evidence="1">
    <name type="scientific">marine sediment metagenome</name>
    <dbReference type="NCBI Taxonomy" id="412755"/>
    <lineage>
        <taxon>unclassified sequences</taxon>
        <taxon>metagenomes</taxon>
        <taxon>ecological metagenomes</taxon>
    </lineage>
</organism>
<evidence type="ECO:0000313" key="1">
    <source>
        <dbReference type="EMBL" id="KKN39467.1"/>
    </source>
</evidence>
<accession>A0A0F9QR77</accession>
<dbReference type="EMBL" id="LAZR01001763">
    <property type="protein sequence ID" value="KKN39467.1"/>
    <property type="molecule type" value="Genomic_DNA"/>
</dbReference>
<reference evidence="1" key="1">
    <citation type="journal article" date="2015" name="Nature">
        <title>Complex archaea that bridge the gap between prokaryotes and eukaryotes.</title>
        <authorList>
            <person name="Spang A."/>
            <person name="Saw J.H."/>
            <person name="Jorgensen S.L."/>
            <person name="Zaremba-Niedzwiedzka K."/>
            <person name="Martijn J."/>
            <person name="Lind A.E."/>
            <person name="van Eijk R."/>
            <person name="Schleper C."/>
            <person name="Guy L."/>
            <person name="Ettema T.J."/>
        </authorList>
    </citation>
    <scope>NUCLEOTIDE SEQUENCE</scope>
</reference>
<comment type="caution">
    <text evidence="1">The sequence shown here is derived from an EMBL/GenBank/DDBJ whole genome shotgun (WGS) entry which is preliminary data.</text>
</comment>
<sequence>MECPANCPVYKENQRLIKQDEELRKKHKEDIDKVREMLTDRAKK</sequence>
<dbReference type="AlphaFoldDB" id="A0A0F9QR77"/>
<protein>
    <submittedName>
        <fullName evidence="1">Uncharacterized protein</fullName>
    </submittedName>
</protein>
<gene>
    <name evidence="1" type="ORF">LCGC14_0743380</name>
</gene>